<evidence type="ECO:0000256" key="2">
    <source>
        <dbReference type="ARBA" id="ARBA00022475"/>
    </source>
</evidence>
<feature type="transmembrane region" description="Helical" evidence="9">
    <location>
        <begin position="182"/>
        <end position="205"/>
    </location>
</feature>
<dbReference type="InterPro" id="IPR051050">
    <property type="entry name" value="Lipid_II_flippase_MurJ/MviN"/>
</dbReference>
<dbReference type="PRINTS" id="PR01806">
    <property type="entry name" value="VIRFACTRMVIN"/>
</dbReference>
<dbReference type="PIRSF" id="PIRSF002869">
    <property type="entry name" value="MviN"/>
    <property type="match status" value="1"/>
</dbReference>
<evidence type="ECO:0000256" key="5">
    <source>
        <dbReference type="ARBA" id="ARBA00022984"/>
    </source>
</evidence>
<reference evidence="10 11" key="1">
    <citation type="journal article" date="2023" name="Genome Announc.">
        <title>Pan-Genome Analyses of the Genus Cohnella and Proposal of the Novel Species Cohnella silvisoli sp. nov., Isolated from Forest Soil.</title>
        <authorList>
            <person name="Wang C."/>
            <person name="Mao L."/>
            <person name="Bao G."/>
            <person name="Zhu H."/>
        </authorList>
    </citation>
    <scope>NUCLEOTIDE SEQUENCE [LARGE SCALE GENOMIC DNA]</scope>
    <source>
        <strain evidence="10 11">NL03-T5-1</strain>
    </source>
</reference>
<feature type="transmembrane region" description="Helical" evidence="9">
    <location>
        <begin position="437"/>
        <end position="458"/>
    </location>
</feature>
<protein>
    <recommendedName>
        <fullName evidence="8">Lipid II flippase</fullName>
    </recommendedName>
</protein>
<dbReference type="RefSeq" id="WP_232186648.1">
    <property type="nucleotide sequence ID" value="NZ_JAIOAP010000009.1"/>
</dbReference>
<dbReference type="NCBIfam" id="TIGR01695">
    <property type="entry name" value="murJ_mviN"/>
    <property type="match status" value="1"/>
</dbReference>
<evidence type="ECO:0000256" key="6">
    <source>
        <dbReference type="ARBA" id="ARBA00022989"/>
    </source>
</evidence>
<keyword evidence="8" id="KW-0961">Cell wall biogenesis/degradation</keyword>
<name>A0ABV1KXN9_9BACL</name>
<feature type="transmembrane region" description="Helical" evidence="9">
    <location>
        <begin position="345"/>
        <end position="366"/>
    </location>
</feature>
<dbReference type="PANTHER" id="PTHR47019:SF1">
    <property type="entry name" value="LIPID II FLIPPASE MURJ"/>
    <property type="match status" value="1"/>
</dbReference>
<dbReference type="PANTHER" id="PTHR47019">
    <property type="entry name" value="LIPID II FLIPPASE MURJ"/>
    <property type="match status" value="1"/>
</dbReference>
<evidence type="ECO:0000313" key="10">
    <source>
        <dbReference type="EMBL" id="MEQ4484267.1"/>
    </source>
</evidence>
<keyword evidence="5 8" id="KW-0573">Peptidoglycan synthesis</keyword>
<dbReference type="Proteomes" id="UP001493487">
    <property type="component" value="Unassembled WGS sequence"/>
</dbReference>
<dbReference type="CDD" id="cd13123">
    <property type="entry name" value="MATE_MurJ_like"/>
    <property type="match status" value="1"/>
</dbReference>
<keyword evidence="2 8" id="KW-1003">Cell membrane</keyword>
<keyword evidence="3 9" id="KW-0812">Transmembrane</keyword>
<keyword evidence="7 8" id="KW-0472">Membrane</keyword>
<feature type="transmembrane region" description="Helical" evidence="9">
    <location>
        <begin position="404"/>
        <end position="425"/>
    </location>
</feature>
<dbReference type="EMBL" id="JASKHM010000010">
    <property type="protein sequence ID" value="MEQ4484267.1"/>
    <property type="molecule type" value="Genomic_DNA"/>
</dbReference>
<evidence type="ECO:0000256" key="7">
    <source>
        <dbReference type="ARBA" id="ARBA00023136"/>
    </source>
</evidence>
<evidence type="ECO:0000313" key="11">
    <source>
        <dbReference type="Proteomes" id="UP001493487"/>
    </source>
</evidence>
<keyword evidence="6 9" id="KW-1133">Transmembrane helix</keyword>
<feature type="transmembrane region" description="Helical" evidence="9">
    <location>
        <begin position="90"/>
        <end position="108"/>
    </location>
</feature>
<comment type="similarity">
    <text evidence="8">Belongs to the MurJ/MviN family.</text>
</comment>
<feature type="transmembrane region" description="Helical" evidence="9">
    <location>
        <begin position="473"/>
        <end position="491"/>
    </location>
</feature>
<comment type="caution">
    <text evidence="10">The sequence shown here is derived from an EMBL/GenBank/DDBJ whole genome shotgun (WGS) entry which is preliminary data.</text>
</comment>
<organism evidence="10 11">
    <name type="scientific">Cohnella silvisoli</name>
    <dbReference type="NCBI Taxonomy" id="2873699"/>
    <lineage>
        <taxon>Bacteria</taxon>
        <taxon>Bacillati</taxon>
        <taxon>Bacillota</taxon>
        <taxon>Bacilli</taxon>
        <taxon>Bacillales</taxon>
        <taxon>Paenibacillaceae</taxon>
        <taxon>Cohnella</taxon>
    </lineage>
</organism>
<evidence type="ECO:0000256" key="9">
    <source>
        <dbReference type="SAM" id="Phobius"/>
    </source>
</evidence>
<feature type="transmembrane region" description="Helical" evidence="9">
    <location>
        <begin position="378"/>
        <end position="398"/>
    </location>
</feature>
<feature type="transmembrane region" description="Helical" evidence="9">
    <location>
        <begin position="128"/>
        <end position="144"/>
    </location>
</feature>
<comment type="subcellular location">
    <subcellularLocation>
        <location evidence="1">Cell membrane</location>
        <topology evidence="1">Multi-pass membrane protein</topology>
    </subcellularLocation>
</comment>
<dbReference type="InterPro" id="IPR004268">
    <property type="entry name" value="MurJ"/>
</dbReference>
<feature type="transmembrane region" description="Helical" evidence="9">
    <location>
        <begin position="44"/>
        <end position="69"/>
    </location>
</feature>
<feature type="transmembrane region" description="Helical" evidence="9">
    <location>
        <begin position="268"/>
        <end position="287"/>
    </location>
</feature>
<comment type="function">
    <text evidence="8">Involved in peptidoglycan biosynthesis. Transports lipid-linked peptidoglycan precursors from the inner to the outer leaflet of the cytoplasmic membrane.</text>
</comment>
<accession>A0ABV1KXN9</accession>
<feature type="transmembrane region" description="Helical" evidence="9">
    <location>
        <begin position="299"/>
        <end position="325"/>
    </location>
</feature>
<keyword evidence="8" id="KW-0813">Transport</keyword>
<proteinExistence type="inferred from homology"/>
<feature type="transmembrane region" description="Helical" evidence="9">
    <location>
        <begin position="225"/>
        <end position="248"/>
    </location>
</feature>
<evidence type="ECO:0000256" key="4">
    <source>
        <dbReference type="ARBA" id="ARBA00022960"/>
    </source>
</evidence>
<evidence type="ECO:0000256" key="1">
    <source>
        <dbReference type="ARBA" id="ARBA00004651"/>
    </source>
</evidence>
<evidence type="ECO:0000256" key="3">
    <source>
        <dbReference type="ARBA" id="ARBA00022692"/>
    </source>
</evidence>
<gene>
    <name evidence="10" type="primary">murJ</name>
    <name evidence="10" type="ORF">QJS35_17865</name>
</gene>
<keyword evidence="4 8" id="KW-0133">Cell shape</keyword>
<keyword evidence="11" id="KW-1185">Reference proteome</keyword>
<feature type="transmembrane region" description="Helical" evidence="9">
    <location>
        <begin position="156"/>
        <end position="176"/>
    </location>
</feature>
<dbReference type="Pfam" id="PF03023">
    <property type="entry name" value="MurJ"/>
    <property type="match status" value="1"/>
</dbReference>
<sequence>MNTKVMVSGALILFIGNLLSSFLGLVREVLLAAQYGAGMDMDSYIFANTIPSILLAFVSVVFLSSFIPLYIRERVEISEEKASLMFSNTLNWLILIILIVTAICYLFSYNLSDIFANDVSSQMKVERLMWILFPSMLFFSIAYAQSTVLNSLNHFTMPALLTVLSNIVIIVFMLLYHASLGIYAVAWGFLLGTFLQVLVQAPVLVKKGVRYRLYLGIKEKYLIKLLVLSIPVVGMVLVDQCLVFSTRFFSAHLDAGSASAINYANRIIMLPVTLFGTALVSATYPSVVRTLAEKKMNEYNAIISTSVRSLLLILAPISIISMVFAQDIIKALLQRGAFDRTDTDMTAIAFTLLSIGIMIIPIREFFTRIFFSKGNIKTPLIASILYLSCFIIGCFIMVPKLHYIGIAISTAAAMTISFFYSLITYKRLEKEYSLGISVSYFLKVLTSAALAAFIAFFFKVQCLKWFEMTETNVLLTGVCLALGMFLYLGMIKLLRIQEINFVYDKLAAKLHFKKAPEAVTISD</sequence>
<evidence type="ECO:0000256" key="8">
    <source>
        <dbReference type="PIRNR" id="PIRNR002869"/>
    </source>
</evidence>